<organism evidence="3 4">
    <name type="scientific">Aspergillus fumigatus</name>
    <name type="common">Neosartorya fumigata</name>
    <dbReference type="NCBI Taxonomy" id="746128"/>
    <lineage>
        <taxon>Eukaryota</taxon>
        <taxon>Fungi</taxon>
        <taxon>Dikarya</taxon>
        <taxon>Ascomycota</taxon>
        <taxon>Pezizomycotina</taxon>
        <taxon>Eurotiomycetes</taxon>
        <taxon>Eurotiomycetidae</taxon>
        <taxon>Eurotiales</taxon>
        <taxon>Aspergillaceae</taxon>
        <taxon>Aspergillus</taxon>
        <taxon>Aspergillus subgen. Fumigati</taxon>
    </lineage>
</organism>
<protein>
    <recommendedName>
        <fullName evidence="2">BZIP domain-containing protein</fullName>
    </recommendedName>
</protein>
<dbReference type="PROSITE" id="PS00036">
    <property type="entry name" value="BZIP_BASIC"/>
    <property type="match status" value="1"/>
</dbReference>
<dbReference type="SUPFAM" id="SSF57959">
    <property type="entry name" value="Leucine zipper domain"/>
    <property type="match status" value="1"/>
</dbReference>
<evidence type="ECO:0000256" key="1">
    <source>
        <dbReference type="SAM" id="MobiDB-lite"/>
    </source>
</evidence>
<dbReference type="PROSITE" id="PS50217">
    <property type="entry name" value="BZIP"/>
    <property type="match status" value="1"/>
</dbReference>
<feature type="compositionally biased region" description="Basic and acidic residues" evidence="1">
    <location>
        <begin position="102"/>
        <end position="111"/>
    </location>
</feature>
<proteinExistence type="predicted"/>
<feature type="region of interest" description="Disordered" evidence="1">
    <location>
        <begin position="63"/>
        <end position="111"/>
    </location>
</feature>
<dbReference type="Gene3D" id="1.20.5.170">
    <property type="match status" value="1"/>
</dbReference>
<dbReference type="InterPro" id="IPR046347">
    <property type="entry name" value="bZIP_sf"/>
</dbReference>
<gene>
    <name evidence="3" type="ORF">KXV57_004537</name>
</gene>
<reference evidence="3" key="1">
    <citation type="submission" date="2021-08" db="EMBL/GenBank/DDBJ databases">
        <title>Global Aspergillus fumigatus from environmental and clinical sources.</title>
        <authorList>
            <person name="Barber A."/>
            <person name="Sae-Ong T."/>
        </authorList>
    </citation>
    <scope>NUCLEOTIDE SEQUENCE</scope>
    <source>
        <strain evidence="3">NRZ-2016-071</strain>
    </source>
</reference>
<evidence type="ECO:0000259" key="2">
    <source>
        <dbReference type="PROSITE" id="PS50217"/>
    </source>
</evidence>
<comment type="caution">
    <text evidence="3">The sequence shown here is derived from an EMBL/GenBank/DDBJ whole genome shotgun (WGS) entry which is preliminary data.</text>
</comment>
<feature type="domain" description="BZIP" evidence="2">
    <location>
        <begin position="96"/>
        <end position="153"/>
    </location>
</feature>
<sequence length="249" mass="27961">MYTDPITLHPRQDMPYDLRPRALQWDGVMHGNSACALPPSINSAVPFPAAHMAAPQELLLLSPQAPADPGSSQGSPSELGAGGYPDVNTTSGSNCRQSQNREAQRRFRERREQERIQLRKRMEELRAENDALSRMLAEEKNATLTLEVDNEQLTKELETLRRRWQDVLRLMADMVQQEEEVVREGDSPSTWSSSSSSWSSSSRKEVQGLRSSIMMQMLVLLFDEKGESPSRTAMARMGGVVWGSRAMID</sequence>
<feature type="compositionally biased region" description="Polar residues" evidence="1">
    <location>
        <begin position="87"/>
        <end position="98"/>
    </location>
</feature>
<dbReference type="EMBL" id="JAIBSC010000003">
    <property type="protein sequence ID" value="KAH1911138.1"/>
    <property type="molecule type" value="Genomic_DNA"/>
</dbReference>
<evidence type="ECO:0000313" key="3">
    <source>
        <dbReference type="EMBL" id="KAH1911138.1"/>
    </source>
</evidence>
<dbReference type="GO" id="GO:0003700">
    <property type="term" value="F:DNA-binding transcription factor activity"/>
    <property type="evidence" value="ECO:0007669"/>
    <property type="project" value="InterPro"/>
</dbReference>
<feature type="region of interest" description="Disordered" evidence="1">
    <location>
        <begin position="179"/>
        <end position="203"/>
    </location>
</feature>
<dbReference type="AlphaFoldDB" id="A0A9P8SW24"/>
<evidence type="ECO:0000313" key="4">
    <source>
        <dbReference type="Proteomes" id="UP000813423"/>
    </source>
</evidence>
<dbReference type="InterPro" id="IPR004827">
    <property type="entry name" value="bZIP"/>
</dbReference>
<dbReference type="Proteomes" id="UP000813423">
    <property type="component" value="Unassembled WGS sequence"/>
</dbReference>
<accession>A0A9P8SW24</accession>
<feature type="compositionally biased region" description="Low complexity" evidence="1">
    <location>
        <begin position="187"/>
        <end position="201"/>
    </location>
</feature>
<name>A0A9P8SW24_ASPFM</name>